<name>A0ABT9V8M4_9BACL</name>
<evidence type="ECO:0000313" key="2">
    <source>
        <dbReference type="EMBL" id="MDQ0157312.1"/>
    </source>
</evidence>
<dbReference type="EMBL" id="JAUSTU010000024">
    <property type="protein sequence ID" value="MDQ0157312.1"/>
    <property type="molecule type" value="Genomic_DNA"/>
</dbReference>
<gene>
    <name evidence="2" type="ORF">J2S07_003641</name>
</gene>
<accession>A0ABT9V8M4</accession>
<evidence type="ECO:0000259" key="1">
    <source>
        <dbReference type="PROSITE" id="PS51272"/>
    </source>
</evidence>
<dbReference type="Proteomes" id="UP001231362">
    <property type="component" value="Unassembled WGS sequence"/>
</dbReference>
<dbReference type="Pfam" id="PF00395">
    <property type="entry name" value="SLH"/>
    <property type="match status" value="1"/>
</dbReference>
<evidence type="ECO:0000313" key="3">
    <source>
        <dbReference type="Proteomes" id="UP001231362"/>
    </source>
</evidence>
<keyword evidence="3" id="KW-1185">Reference proteome</keyword>
<protein>
    <recommendedName>
        <fullName evidence="1">SLH domain-containing protein</fullName>
    </recommendedName>
</protein>
<comment type="caution">
    <text evidence="2">The sequence shown here is derived from an EMBL/GenBank/DDBJ whole genome shotgun (WGS) entry which is preliminary data.</text>
</comment>
<proteinExistence type="predicted"/>
<dbReference type="PROSITE" id="PS51272">
    <property type="entry name" value="SLH"/>
    <property type="match status" value="1"/>
</dbReference>
<sequence>MKATEIMVGYEDGNFHPEEKLTRAQAVKVLNRLFKRGPLTEVTTPTFKDVPTTHWAYEEIEEAGREHQYKIEKDGTEILK</sequence>
<dbReference type="InterPro" id="IPR001119">
    <property type="entry name" value="SLH_dom"/>
</dbReference>
<feature type="domain" description="SLH" evidence="1">
    <location>
        <begin position="1"/>
        <end position="44"/>
    </location>
</feature>
<reference evidence="2 3" key="1">
    <citation type="submission" date="2023-07" db="EMBL/GenBank/DDBJ databases">
        <title>Genomic Encyclopedia of Type Strains, Phase IV (KMG-IV): sequencing the most valuable type-strain genomes for metagenomic binning, comparative biology and taxonomic classification.</title>
        <authorList>
            <person name="Goeker M."/>
        </authorList>
    </citation>
    <scope>NUCLEOTIDE SEQUENCE [LARGE SCALE GENOMIC DNA]</scope>
    <source>
        <strain evidence="2 3">DSM 23948</strain>
    </source>
</reference>
<organism evidence="2 3">
    <name type="scientific">Anoxybacillus andreesenii</name>
    <dbReference type="NCBI Taxonomy" id="1325932"/>
    <lineage>
        <taxon>Bacteria</taxon>
        <taxon>Bacillati</taxon>
        <taxon>Bacillota</taxon>
        <taxon>Bacilli</taxon>
        <taxon>Bacillales</taxon>
        <taxon>Anoxybacillaceae</taxon>
        <taxon>Anoxybacillus</taxon>
    </lineage>
</organism>